<dbReference type="InterPro" id="IPR035413">
    <property type="entry name" value="Terminase_L_C"/>
</dbReference>
<dbReference type="InterPro" id="IPR035412">
    <property type="entry name" value="Terminase_L_N"/>
</dbReference>
<reference evidence="4" key="1">
    <citation type="submission" date="2016-06" db="EMBL/GenBank/DDBJ databases">
        <title>Four novel species of enterococci isolated from chicken manure.</title>
        <authorList>
            <person name="Van Tyne D."/>
        </authorList>
    </citation>
    <scope>NUCLEOTIDE SEQUENCE [LARGE SCALE GENOMIC DNA]</scope>
    <source>
        <strain evidence="4">JM9A</strain>
    </source>
</reference>
<dbReference type="PANTHER" id="PTHR39184">
    <property type="match status" value="1"/>
</dbReference>
<comment type="caution">
    <text evidence="3">The sequence shown here is derived from an EMBL/GenBank/DDBJ whole genome shotgun (WGS) entry which is preliminary data.</text>
</comment>
<accession>A0ABV0F381</accession>
<dbReference type="Gene3D" id="3.40.50.300">
    <property type="entry name" value="P-loop containing nucleotide triphosphate hydrolases"/>
    <property type="match status" value="1"/>
</dbReference>
<evidence type="ECO:0000259" key="1">
    <source>
        <dbReference type="Pfam" id="PF04466"/>
    </source>
</evidence>
<dbReference type="Proteomes" id="UP001429357">
    <property type="component" value="Unassembled WGS sequence"/>
</dbReference>
<feature type="domain" description="Phage terminase large subunit N-terminal" evidence="1">
    <location>
        <begin position="34"/>
        <end position="234"/>
    </location>
</feature>
<dbReference type="InterPro" id="IPR052380">
    <property type="entry name" value="Viral_DNA_packaging_terminase"/>
</dbReference>
<evidence type="ECO:0000313" key="3">
    <source>
        <dbReference type="EMBL" id="MEO1782525.1"/>
    </source>
</evidence>
<organism evidence="3 4">
    <name type="scientific">Enterococcus diestrammenae</name>
    <dbReference type="NCBI Taxonomy" id="1155073"/>
    <lineage>
        <taxon>Bacteria</taxon>
        <taxon>Bacillati</taxon>
        <taxon>Bacillota</taxon>
        <taxon>Bacilli</taxon>
        <taxon>Lactobacillales</taxon>
        <taxon>Enterococcaceae</taxon>
        <taxon>Enterococcus</taxon>
    </lineage>
</organism>
<keyword evidence="4" id="KW-1185">Reference proteome</keyword>
<dbReference type="Gene3D" id="3.30.420.280">
    <property type="match status" value="1"/>
</dbReference>
<feature type="domain" description="Phage terminase large subunit C-terminal" evidence="2">
    <location>
        <begin position="266"/>
        <end position="408"/>
    </location>
</feature>
<dbReference type="InterPro" id="IPR027417">
    <property type="entry name" value="P-loop_NTPase"/>
</dbReference>
<protein>
    <submittedName>
        <fullName evidence="3">PBSX family phage terminase, large subunit</fullName>
    </submittedName>
</protein>
<dbReference type="InterPro" id="IPR006437">
    <property type="entry name" value="Phage_terminase_lsu"/>
</dbReference>
<dbReference type="Pfam" id="PF04466">
    <property type="entry name" value="Terminase_3"/>
    <property type="match status" value="1"/>
</dbReference>
<dbReference type="EMBL" id="MAEI02000001">
    <property type="protein sequence ID" value="MEO1782525.1"/>
    <property type="molecule type" value="Genomic_DNA"/>
</dbReference>
<gene>
    <name evidence="3" type="ORF">BAU18_002137</name>
</gene>
<evidence type="ECO:0000259" key="2">
    <source>
        <dbReference type="Pfam" id="PF17288"/>
    </source>
</evidence>
<dbReference type="NCBIfam" id="TIGR01547">
    <property type="entry name" value="phage_term_2"/>
    <property type="match status" value="1"/>
</dbReference>
<name>A0ABV0F381_9ENTE</name>
<dbReference type="Pfam" id="PF17288">
    <property type="entry name" value="Terminase_3C"/>
    <property type="match status" value="1"/>
</dbReference>
<sequence>MKTRPKINIVLEFPKPAKVFNKHIFDIRDDYTRFTEIHYGGASSGKSHGVVQKVVMKACKKWRKPRKVLFLRKVGRSIRDSIFADVVACLSDWNLLDRCKVNMTDFRITLPNGAEFLFKGMDDPEKIKSIKGISDVVMEEATEFTLDDYTQLTLRLRDRGHKFRQIFLMFNPVSKLNWVYKQFFAEDVVNDPKRIRIYHTSYKNNRFLDEENRKTIEELQLRNPAYYRIYALGEFATLDKLVFPKYTKRRLDKANLAEYPSMFGLDFGYTNDPSAFIHVKVDQVNKKIYFLEEYVKKGMLNDEIARFISDFGYGKEVITADSAEQKSISEIRNKGISRIRAAKKGPDSIRQGINFLLQYEFIVDDRCVKLIEELENYTWKKDKKTNEYLNEPIDSYNHVIDAVRYAVEEINGNGVPKAKVRKKIRGL</sequence>
<proteinExistence type="predicted"/>
<reference evidence="3 4" key="2">
    <citation type="submission" date="2024-02" db="EMBL/GenBank/DDBJ databases">
        <title>The Genome Sequence of Enterococcus diestrammenae JM9A.</title>
        <authorList>
            <person name="Earl A."/>
            <person name="Manson A."/>
            <person name="Gilmore M."/>
            <person name="Sanders J."/>
            <person name="Shea T."/>
            <person name="Howe W."/>
            <person name="Livny J."/>
            <person name="Cuomo C."/>
            <person name="Neafsey D."/>
            <person name="Birren B."/>
        </authorList>
    </citation>
    <scope>NUCLEOTIDE SEQUENCE [LARGE SCALE GENOMIC DNA]</scope>
    <source>
        <strain evidence="3 4">JM9A</strain>
    </source>
</reference>
<dbReference type="PANTHER" id="PTHR39184:SF1">
    <property type="entry name" value="PBSX PHAGE TERMINASE LARGE SUBUNIT"/>
    <property type="match status" value="1"/>
</dbReference>
<dbReference type="RefSeq" id="WP_161870033.1">
    <property type="nucleotide sequence ID" value="NZ_MAEI02000001.1"/>
</dbReference>
<evidence type="ECO:0000313" key="4">
    <source>
        <dbReference type="Proteomes" id="UP001429357"/>
    </source>
</evidence>